<dbReference type="InterPro" id="IPR006860">
    <property type="entry name" value="FecR"/>
</dbReference>
<dbReference type="EMBL" id="JMIH01000011">
    <property type="protein sequence ID" value="KEO75492.1"/>
    <property type="molecule type" value="Genomic_DNA"/>
</dbReference>
<gene>
    <name evidence="3" type="ORF">EL17_01195</name>
</gene>
<dbReference type="STRING" id="1048983.EL17_01195"/>
<feature type="transmembrane region" description="Helical" evidence="1">
    <location>
        <begin position="70"/>
        <end position="91"/>
    </location>
</feature>
<dbReference type="Gene3D" id="2.60.120.1440">
    <property type="match status" value="1"/>
</dbReference>
<dbReference type="PIRSF" id="PIRSF018266">
    <property type="entry name" value="FecR"/>
    <property type="match status" value="1"/>
</dbReference>
<dbReference type="PANTHER" id="PTHR30273">
    <property type="entry name" value="PERIPLASMIC SIGNAL SENSOR AND SIGMA FACTOR ACTIVATOR FECR-RELATED"/>
    <property type="match status" value="1"/>
</dbReference>
<reference evidence="3 4" key="1">
    <citation type="submission" date="2014-04" db="EMBL/GenBank/DDBJ databases">
        <title>Characterization and application of a salt tolerant electro-active bacterium.</title>
        <authorList>
            <person name="Yang L."/>
            <person name="Wei S."/>
            <person name="Tay Q.X.M."/>
        </authorList>
    </citation>
    <scope>NUCLEOTIDE SEQUENCE [LARGE SCALE GENOMIC DNA]</scope>
    <source>
        <strain evidence="3 4">LY1</strain>
    </source>
</reference>
<dbReference type="OrthoDB" id="645173at2"/>
<protein>
    <recommendedName>
        <fullName evidence="2">FecR protein domain-containing protein</fullName>
    </recommendedName>
</protein>
<evidence type="ECO:0000256" key="1">
    <source>
        <dbReference type="SAM" id="Phobius"/>
    </source>
</evidence>
<keyword evidence="1" id="KW-0812">Transmembrane</keyword>
<feature type="domain" description="FecR protein" evidence="2">
    <location>
        <begin position="99"/>
        <end position="192"/>
    </location>
</feature>
<dbReference type="AlphaFoldDB" id="A0A074LNJ6"/>
<keyword evidence="1" id="KW-1133">Transmembrane helix</keyword>
<dbReference type="PANTHER" id="PTHR30273:SF2">
    <property type="entry name" value="PROTEIN FECR"/>
    <property type="match status" value="1"/>
</dbReference>
<dbReference type="eggNOG" id="COG3712">
    <property type="taxonomic scope" value="Bacteria"/>
</dbReference>
<accession>A0A074LNJ6</accession>
<keyword evidence="4" id="KW-1185">Reference proteome</keyword>
<comment type="caution">
    <text evidence="3">The sequence shown here is derived from an EMBL/GenBank/DDBJ whole genome shotgun (WGS) entry which is preliminary data.</text>
</comment>
<dbReference type="Proteomes" id="UP000027821">
    <property type="component" value="Unassembled WGS sequence"/>
</dbReference>
<evidence type="ECO:0000313" key="3">
    <source>
        <dbReference type="EMBL" id="KEO75492.1"/>
    </source>
</evidence>
<evidence type="ECO:0000259" key="2">
    <source>
        <dbReference type="Pfam" id="PF04773"/>
    </source>
</evidence>
<dbReference type="InterPro" id="IPR012373">
    <property type="entry name" value="Ferrdict_sens_TM"/>
</dbReference>
<keyword evidence="1" id="KW-0472">Membrane</keyword>
<dbReference type="GO" id="GO:0016989">
    <property type="term" value="F:sigma factor antagonist activity"/>
    <property type="evidence" value="ECO:0007669"/>
    <property type="project" value="TreeGrafter"/>
</dbReference>
<name>A0A074LNJ6_9BACT</name>
<dbReference type="Pfam" id="PF04773">
    <property type="entry name" value="FecR"/>
    <property type="match status" value="1"/>
</dbReference>
<organism evidence="3 4">
    <name type="scientific">Anditalea andensis</name>
    <dbReference type="NCBI Taxonomy" id="1048983"/>
    <lineage>
        <taxon>Bacteria</taxon>
        <taxon>Pseudomonadati</taxon>
        <taxon>Bacteroidota</taxon>
        <taxon>Cytophagia</taxon>
        <taxon>Cytophagales</taxon>
        <taxon>Cytophagaceae</taxon>
        <taxon>Anditalea</taxon>
    </lineage>
</organism>
<evidence type="ECO:0000313" key="4">
    <source>
        <dbReference type="Proteomes" id="UP000027821"/>
    </source>
</evidence>
<sequence length="306" mass="34482">MENYKLEKLIDRYLSGTATATEQQLLEDWLDDLASNVAIRPIDIDVKRKLAKKRLMDQIKAKEPGVLFPYAKVAAALVPLLLLTAILWSYFSPTVENITVTTVYGEFQEVWLPDSTKVLLKPNSSLTYPSSFGNERNVQLQGSAFFDVKRDTINPFMVSSENLLVQVLGTSFEVVSYKNMPEQRITVASGRVSVSHLDIEKAILNPSHQLVIDKTTGLSEMSQVSFYKQLNSQRIILHEASLEQMVALLSTYYPIQINHPKETGITLSANLDAKLEVSSILEALNVVLEKYTLSIHQTEKNKYEIQ</sequence>
<proteinExistence type="predicted"/>
<dbReference type="RefSeq" id="WP_051719761.1">
    <property type="nucleotide sequence ID" value="NZ_JMIH01000011.1"/>
</dbReference>